<dbReference type="AlphaFoldDB" id="A6DPF4"/>
<keyword evidence="2" id="KW-1185">Reference proteome</keyword>
<dbReference type="Proteomes" id="UP000004947">
    <property type="component" value="Unassembled WGS sequence"/>
</dbReference>
<comment type="caution">
    <text evidence="1">The sequence shown here is derived from an EMBL/GenBank/DDBJ whole genome shotgun (WGS) entry which is preliminary data.</text>
</comment>
<evidence type="ECO:0000313" key="2">
    <source>
        <dbReference type="Proteomes" id="UP000004947"/>
    </source>
</evidence>
<dbReference type="EMBL" id="ABCK01000016">
    <property type="protein sequence ID" value="EDM26450.1"/>
    <property type="molecule type" value="Genomic_DNA"/>
</dbReference>
<gene>
    <name evidence="1" type="ORF">LNTAR_05729</name>
</gene>
<reference evidence="1 2" key="1">
    <citation type="journal article" date="2010" name="J. Bacteriol.">
        <title>Genome sequence of Lentisphaera araneosa HTCC2155T, the type species of the order Lentisphaerales in the phylum Lentisphaerae.</title>
        <authorList>
            <person name="Thrash J.C."/>
            <person name="Cho J.C."/>
            <person name="Vergin K.L."/>
            <person name="Morris R.M."/>
            <person name="Giovannoni S.J."/>
        </authorList>
    </citation>
    <scope>NUCLEOTIDE SEQUENCE [LARGE SCALE GENOMIC DNA]</scope>
    <source>
        <strain evidence="1 2">HTCC2155</strain>
    </source>
</reference>
<sequence>MTLRIDLGGTEKNFQLKINIAHDEAPRGVLNFLASLRKGDQ</sequence>
<accession>A6DPF4</accession>
<name>A6DPF4_9BACT</name>
<organism evidence="1 2">
    <name type="scientific">Lentisphaera araneosa HTCC2155</name>
    <dbReference type="NCBI Taxonomy" id="313628"/>
    <lineage>
        <taxon>Bacteria</taxon>
        <taxon>Pseudomonadati</taxon>
        <taxon>Lentisphaerota</taxon>
        <taxon>Lentisphaeria</taxon>
        <taxon>Lentisphaerales</taxon>
        <taxon>Lentisphaeraceae</taxon>
        <taxon>Lentisphaera</taxon>
    </lineage>
</organism>
<evidence type="ECO:0000313" key="1">
    <source>
        <dbReference type="EMBL" id="EDM26450.1"/>
    </source>
</evidence>
<proteinExistence type="predicted"/>
<protein>
    <submittedName>
        <fullName evidence="1">Uncharacterized protein</fullName>
    </submittedName>
</protein>